<evidence type="ECO:0000313" key="2">
    <source>
        <dbReference type="EMBL" id="BAP57785.1"/>
    </source>
</evidence>
<dbReference type="PANTHER" id="PTHR36306:SF5">
    <property type="entry name" value="SLR1535 PROTEIN"/>
    <property type="match status" value="1"/>
</dbReference>
<dbReference type="AlphaFoldDB" id="A0A090AQ92"/>
<dbReference type="EMBL" id="AP014633">
    <property type="protein sequence ID" value="BAP57785.1"/>
    <property type="molecule type" value="Genomic_DNA"/>
</dbReference>
<dbReference type="HOGENOM" id="CLU_561170_0_0_6"/>
<feature type="region of interest" description="Disordered" evidence="1">
    <location>
        <begin position="1"/>
        <end position="35"/>
    </location>
</feature>
<dbReference type="Proteomes" id="UP000031623">
    <property type="component" value="Chromosome"/>
</dbReference>
<keyword evidence="3" id="KW-1185">Reference proteome</keyword>
<dbReference type="PANTHER" id="PTHR36306">
    <property type="entry name" value="ALPHA-AMYLASE-RELATED-RELATED"/>
    <property type="match status" value="1"/>
</dbReference>
<evidence type="ECO:0000256" key="1">
    <source>
        <dbReference type="SAM" id="MobiDB-lite"/>
    </source>
</evidence>
<gene>
    <name evidence="2" type="ORF">THII_3488</name>
</gene>
<dbReference type="SUPFAM" id="SSF88713">
    <property type="entry name" value="Glycoside hydrolase/deacetylase"/>
    <property type="match status" value="1"/>
</dbReference>
<proteinExistence type="predicted"/>
<evidence type="ECO:0000313" key="3">
    <source>
        <dbReference type="Proteomes" id="UP000031623"/>
    </source>
</evidence>
<name>A0A090AQ92_9GAMM</name>
<evidence type="ECO:0008006" key="4">
    <source>
        <dbReference type="Google" id="ProtNLM"/>
    </source>
</evidence>
<dbReference type="InterPro" id="IPR011330">
    <property type="entry name" value="Glyco_hydro/deAcase_b/a-brl"/>
</dbReference>
<sequence>MSKHIKSKYTKKLGDLSQSAAANDRQSQKSNLTNMIASFPLTANMDNSAMVKNSSTPPDSSSTTPPEKNTKTLPQSAAITATSPIEKASLSPLINPKEEVWPYLPDWEGDLHSEYINSLPNICGSERLLEKILQTSQTQPIFLPESHIDFGRVRSTCAIALHMHQPLIPAGGADLKTAEIISNLKYMMDNQYIGDNHNAPVFRWCYKRMGEFIPQLVNEGKQPRIMLEYSGTLLHGLRHMGLHDVFDNLKTITCDHNYRRTVEWLGCPWGHAVAPSTPVQDYRLHVRAWQHHFATIFGMDALSRVRGFSPSEMALPNHPDVAYEFVKILLDCGYQWVLVQEHSIERQENGHGPDRPHIPHLLKCTNSRGETAQIIAIIKTQGSDTKLVAQMQPYYEARGLSRWEVAGKPIPPLVVQIADGENGGVMMNEFPHKFFEVANDCSGSDVPMMNVTEYLEHLFAMGIQEKDFPVVQPIMQKRIWDRFRPGAGPEKMAKVIEELKQEDNRFHMEGGSWTNNISWVHGYENILGPMERLSSLFHEKIFKGRIPSNEHRYRNALFHLMVSQTSCYRYWGQGLWTDYGQEVCRRAHDILVYDFQ</sequence>
<feature type="compositionally biased region" description="Low complexity" evidence="1">
    <location>
        <begin position="54"/>
        <end position="66"/>
    </location>
</feature>
<organism evidence="2 3">
    <name type="scientific">Thioploca ingrica</name>
    <dbReference type="NCBI Taxonomy" id="40754"/>
    <lineage>
        <taxon>Bacteria</taxon>
        <taxon>Pseudomonadati</taxon>
        <taxon>Pseudomonadota</taxon>
        <taxon>Gammaproteobacteria</taxon>
        <taxon>Thiotrichales</taxon>
        <taxon>Thiotrichaceae</taxon>
        <taxon>Thioploca</taxon>
    </lineage>
</organism>
<dbReference type="Gene3D" id="3.20.110.20">
    <property type="match status" value="1"/>
</dbReference>
<accession>A0A090AQ92</accession>
<dbReference type="KEGG" id="tig:THII_3488"/>
<dbReference type="GO" id="GO:0005975">
    <property type="term" value="P:carbohydrate metabolic process"/>
    <property type="evidence" value="ECO:0007669"/>
    <property type="project" value="InterPro"/>
</dbReference>
<feature type="compositionally biased region" description="Polar residues" evidence="1">
    <location>
        <begin position="16"/>
        <end position="35"/>
    </location>
</feature>
<feature type="region of interest" description="Disordered" evidence="1">
    <location>
        <begin position="48"/>
        <end position="74"/>
    </location>
</feature>
<reference evidence="2 3" key="1">
    <citation type="journal article" date="2014" name="ISME J.">
        <title>Ecophysiology of Thioploca ingrica as revealed by the complete genome sequence supplemented with proteomic evidence.</title>
        <authorList>
            <person name="Kojima H."/>
            <person name="Ogura Y."/>
            <person name="Yamamoto N."/>
            <person name="Togashi T."/>
            <person name="Mori H."/>
            <person name="Watanabe T."/>
            <person name="Nemoto F."/>
            <person name="Kurokawa K."/>
            <person name="Hayashi T."/>
            <person name="Fukui M."/>
        </authorList>
    </citation>
    <scope>NUCLEOTIDE SEQUENCE [LARGE SCALE GENOMIC DNA]</scope>
</reference>
<feature type="compositionally biased region" description="Basic residues" evidence="1">
    <location>
        <begin position="1"/>
        <end position="11"/>
    </location>
</feature>
<protein>
    <recommendedName>
        <fullName evidence="4">Glycosyl hydrolase family 57</fullName>
    </recommendedName>
</protein>
<dbReference type="InterPro" id="IPR052046">
    <property type="entry name" value="GH57_Enzymes"/>
</dbReference>
<dbReference type="STRING" id="40754.THII_3488"/>
<dbReference type="CDD" id="cd10798">
    <property type="entry name" value="GH57N_like_1"/>
    <property type="match status" value="1"/>
</dbReference>